<proteinExistence type="predicted"/>
<dbReference type="Proteomes" id="UP001231649">
    <property type="component" value="Chromosome 12"/>
</dbReference>
<organism evidence="1 2">
    <name type="scientific">Mythimna loreyi</name>
    <dbReference type="NCBI Taxonomy" id="667449"/>
    <lineage>
        <taxon>Eukaryota</taxon>
        <taxon>Metazoa</taxon>
        <taxon>Ecdysozoa</taxon>
        <taxon>Arthropoda</taxon>
        <taxon>Hexapoda</taxon>
        <taxon>Insecta</taxon>
        <taxon>Pterygota</taxon>
        <taxon>Neoptera</taxon>
        <taxon>Endopterygota</taxon>
        <taxon>Lepidoptera</taxon>
        <taxon>Glossata</taxon>
        <taxon>Ditrysia</taxon>
        <taxon>Noctuoidea</taxon>
        <taxon>Noctuidae</taxon>
        <taxon>Noctuinae</taxon>
        <taxon>Hadenini</taxon>
        <taxon>Mythimna</taxon>
    </lineage>
</organism>
<sequence length="325" mass="35856">MSQFFWKISFGLLAITQITQAWKLVCYLGSLDNSKSVEYTNAAELITSGYFNITKKTIVHAHGYRGNLTTQGTDLMMATCLSKPDLNCCAVDYAEEANFGQIPYLNFPLVVAKAYLVQNQLAQAWKILWQNGMKPETMHVMGLSLGAHVCGNAARTFRWLTNQTIARATGMDPAKPSYDGAFSIMPRIDQSCADFVDIIHTDTNRNGMATPTGHVDFFPNIITYRKTGVQEGCPPINYVENPPLSPKDACSHRRSLNLYVDAWCGDDQLLAAQASDEDEWASANFVPKVIARIGESIDTTLRGQFYLRTAGEPPYGLGEAGLTAQ</sequence>
<name>A0ACC2R1I7_9NEOP</name>
<dbReference type="EMBL" id="CM056788">
    <property type="protein sequence ID" value="KAJ8730966.1"/>
    <property type="molecule type" value="Genomic_DNA"/>
</dbReference>
<protein>
    <submittedName>
        <fullName evidence="1">Uncharacterized protein</fullName>
    </submittedName>
</protein>
<keyword evidence="2" id="KW-1185">Reference proteome</keyword>
<reference evidence="1" key="1">
    <citation type="submission" date="2023-03" db="EMBL/GenBank/DDBJ databases">
        <title>Chromosome-level genomes of two armyworms, Mythimna separata and Mythimna loreyi, provide insights into the biosynthesis and reception of sex pheromones.</title>
        <authorList>
            <person name="Zhao H."/>
        </authorList>
    </citation>
    <scope>NUCLEOTIDE SEQUENCE</scope>
    <source>
        <strain evidence="1">BeijingLab</strain>
    </source>
</reference>
<comment type="caution">
    <text evidence="1">The sequence shown here is derived from an EMBL/GenBank/DDBJ whole genome shotgun (WGS) entry which is preliminary data.</text>
</comment>
<accession>A0ACC2R1I7</accession>
<evidence type="ECO:0000313" key="2">
    <source>
        <dbReference type="Proteomes" id="UP001231649"/>
    </source>
</evidence>
<evidence type="ECO:0000313" key="1">
    <source>
        <dbReference type="EMBL" id="KAJ8730966.1"/>
    </source>
</evidence>
<gene>
    <name evidence="1" type="ORF">PYW08_002379</name>
</gene>